<accession>A0ABR2SSP3</accession>
<comment type="caution">
    <text evidence="1">The sequence shown here is derived from an EMBL/GenBank/DDBJ whole genome shotgun (WGS) entry which is preliminary data.</text>
</comment>
<protein>
    <recommendedName>
        <fullName evidence="3">SMP-LTD domain-containing protein</fullName>
    </recommendedName>
</protein>
<dbReference type="EMBL" id="JBBPBN010000012">
    <property type="protein sequence ID" value="KAK9028270.1"/>
    <property type="molecule type" value="Genomic_DNA"/>
</dbReference>
<evidence type="ECO:0000313" key="2">
    <source>
        <dbReference type="Proteomes" id="UP001396334"/>
    </source>
</evidence>
<evidence type="ECO:0000313" key="1">
    <source>
        <dbReference type="EMBL" id="KAK9028270.1"/>
    </source>
</evidence>
<keyword evidence="2" id="KW-1185">Reference proteome</keyword>
<proteinExistence type="predicted"/>
<name>A0ABR2SSP3_9ROSI</name>
<gene>
    <name evidence="1" type="ORF">V6N11_068077</name>
</gene>
<evidence type="ECO:0008006" key="3">
    <source>
        <dbReference type="Google" id="ProtNLM"/>
    </source>
</evidence>
<dbReference type="Proteomes" id="UP001396334">
    <property type="component" value="Unassembled WGS sequence"/>
</dbReference>
<reference evidence="1 2" key="1">
    <citation type="journal article" date="2024" name="G3 (Bethesda)">
        <title>Genome assembly of Hibiscus sabdariffa L. provides insights into metabolisms of medicinal natural products.</title>
        <authorList>
            <person name="Kim T."/>
        </authorList>
    </citation>
    <scope>NUCLEOTIDE SEQUENCE [LARGE SCALE GENOMIC DNA]</scope>
    <source>
        <strain evidence="1">TK-2024</strain>
        <tissue evidence="1">Old leaves</tissue>
    </source>
</reference>
<organism evidence="1 2">
    <name type="scientific">Hibiscus sabdariffa</name>
    <name type="common">roselle</name>
    <dbReference type="NCBI Taxonomy" id="183260"/>
    <lineage>
        <taxon>Eukaryota</taxon>
        <taxon>Viridiplantae</taxon>
        <taxon>Streptophyta</taxon>
        <taxon>Embryophyta</taxon>
        <taxon>Tracheophyta</taxon>
        <taxon>Spermatophyta</taxon>
        <taxon>Magnoliopsida</taxon>
        <taxon>eudicotyledons</taxon>
        <taxon>Gunneridae</taxon>
        <taxon>Pentapetalae</taxon>
        <taxon>rosids</taxon>
        <taxon>malvids</taxon>
        <taxon>Malvales</taxon>
        <taxon>Malvaceae</taxon>
        <taxon>Malvoideae</taxon>
        <taxon>Hibiscus</taxon>
    </lineage>
</organism>
<sequence length="127" mass="14281">MGFEGDEAREPRKLDALRSSTWRKLFAKVKRDFAIDAIDIPYGWGKSIRLDTDTIEKNRLDIAKILIGIKCSYAIPPLIPVKLNGSINYLKLSIVEFDDEHCWIDNDKVKSFSEGSSECSLDGEATG</sequence>